<proteinExistence type="predicted"/>
<keyword evidence="1" id="KW-1133">Transmembrane helix</keyword>
<reference evidence="3 4" key="1">
    <citation type="submission" date="2019-08" db="EMBL/GenBank/DDBJ databases">
        <title>In-depth cultivation of the pig gut microbiome towards novel bacterial diversity and tailored functional studies.</title>
        <authorList>
            <person name="Wylensek D."/>
            <person name="Hitch T.C.A."/>
            <person name="Clavel T."/>
        </authorList>
    </citation>
    <scope>NUCLEOTIDE SEQUENCE [LARGE SCALE GENOMIC DNA]</scope>
    <source>
        <strain evidence="3 4">WCA-383-APC-5B</strain>
    </source>
</reference>
<comment type="caution">
    <text evidence="3">The sequence shown here is derived from an EMBL/GenBank/DDBJ whole genome shotgun (WGS) entry which is preliminary data.</text>
</comment>
<feature type="transmembrane region" description="Helical" evidence="1">
    <location>
        <begin position="46"/>
        <end position="68"/>
    </location>
</feature>
<accession>A0A7X2T0Z0</accession>
<evidence type="ECO:0000256" key="1">
    <source>
        <dbReference type="SAM" id="Phobius"/>
    </source>
</evidence>
<feature type="domain" description="ABC transmembrane type-2" evidence="2">
    <location>
        <begin position="1"/>
        <end position="71"/>
    </location>
</feature>
<evidence type="ECO:0000313" key="4">
    <source>
        <dbReference type="Proteomes" id="UP000460287"/>
    </source>
</evidence>
<dbReference type="AlphaFoldDB" id="A0A7X2T0Z0"/>
<sequence>MILMCLSGVDFPIEKLPVMLQVFSRVLPLTNVLKASKIIMAGNINVMAYILREISIGVIYVIVAFILFKIMEKLSIKKALIDLY</sequence>
<keyword evidence="1" id="KW-0472">Membrane</keyword>
<dbReference type="PROSITE" id="PS51012">
    <property type="entry name" value="ABC_TM2"/>
    <property type="match status" value="1"/>
</dbReference>
<evidence type="ECO:0000259" key="2">
    <source>
        <dbReference type="PROSITE" id="PS51012"/>
    </source>
</evidence>
<gene>
    <name evidence="3" type="ORF">FYJ33_02605</name>
</gene>
<evidence type="ECO:0000313" key="3">
    <source>
        <dbReference type="EMBL" id="MSR90333.1"/>
    </source>
</evidence>
<dbReference type="EMBL" id="VULX01000002">
    <property type="protein sequence ID" value="MSR90333.1"/>
    <property type="molecule type" value="Genomic_DNA"/>
</dbReference>
<dbReference type="InterPro" id="IPR047817">
    <property type="entry name" value="ABC2_TM_bact-type"/>
</dbReference>
<dbReference type="RefSeq" id="WP_154530221.1">
    <property type="nucleotide sequence ID" value="NZ_JAQXTV010000140.1"/>
</dbReference>
<keyword evidence="4" id="KW-1185">Reference proteome</keyword>
<keyword evidence="1" id="KW-0812">Transmembrane</keyword>
<organism evidence="3 4">
    <name type="scientific">Inconstantimicrobium porci</name>
    <dbReference type="NCBI Taxonomy" id="2652291"/>
    <lineage>
        <taxon>Bacteria</taxon>
        <taxon>Bacillati</taxon>
        <taxon>Bacillota</taxon>
        <taxon>Clostridia</taxon>
        <taxon>Eubacteriales</taxon>
        <taxon>Clostridiaceae</taxon>
        <taxon>Inconstantimicrobium</taxon>
    </lineage>
</organism>
<name>A0A7X2T0Z0_9CLOT</name>
<dbReference type="Proteomes" id="UP000460287">
    <property type="component" value="Unassembled WGS sequence"/>
</dbReference>
<protein>
    <recommendedName>
        <fullName evidence="2">ABC transmembrane type-2 domain-containing protein</fullName>
    </recommendedName>
</protein>